<feature type="transmembrane region" description="Helical" evidence="2">
    <location>
        <begin position="483"/>
        <end position="504"/>
    </location>
</feature>
<feature type="domain" description="Phospholipid/glycerol acyltransferase" evidence="3">
    <location>
        <begin position="74"/>
        <end position="283"/>
    </location>
</feature>
<evidence type="ECO:0000313" key="4">
    <source>
        <dbReference type="EMBL" id="KAK7203681.1"/>
    </source>
</evidence>
<dbReference type="CDD" id="cd07992">
    <property type="entry name" value="LPLAT_AAK14816-like"/>
    <property type="match status" value="1"/>
</dbReference>
<name>A0ABR1F1G1_9ASCO</name>
<feature type="compositionally biased region" description="Basic and acidic residues" evidence="1">
    <location>
        <begin position="8"/>
        <end position="23"/>
    </location>
</feature>
<dbReference type="SMART" id="SM00563">
    <property type="entry name" value="PlsC"/>
    <property type="match status" value="1"/>
</dbReference>
<gene>
    <name evidence="4" type="ORF">BZA70DRAFT_297005</name>
</gene>
<dbReference type="Pfam" id="PF01553">
    <property type="entry name" value="Acyltransferase"/>
    <property type="match status" value="1"/>
</dbReference>
<evidence type="ECO:0000259" key="3">
    <source>
        <dbReference type="SMART" id="SM00563"/>
    </source>
</evidence>
<proteinExistence type="predicted"/>
<evidence type="ECO:0000313" key="5">
    <source>
        <dbReference type="Proteomes" id="UP001498771"/>
    </source>
</evidence>
<feature type="region of interest" description="Disordered" evidence="1">
    <location>
        <begin position="1"/>
        <end position="23"/>
    </location>
</feature>
<keyword evidence="2" id="KW-0472">Membrane</keyword>
<protein>
    <recommendedName>
        <fullName evidence="3">Phospholipid/glycerol acyltransferase domain-containing protein</fullName>
    </recommendedName>
</protein>
<keyword evidence="2" id="KW-1133">Transmembrane helix</keyword>
<dbReference type="SUPFAM" id="SSF69593">
    <property type="entry name" value="Glycerol-3-phosphate (1)-acyltransferase"/>
    <property type="match status" value="1"/>
</dbReference>
<dbReference type="RefSeq" id="XP_064766714.1">
    <property type="nucleotide sequence ID" value="XM_064914549.1"/>
</dbReference>
<dbReference type="PANTHER" id="PTHR31605:SF0">
    <property type="entry name" value="GLYCEROL-3-PHOSPHATE O-ACYLTRANSFERASE 1"/>
    <property type="match status" value="1"/>
</dbReference>
<evidence type="ECO:0000256" key="2">
    <source>
        <dbReference type="SAM" id="Phobius"/>
    </source>
</evidence>
<reference evidence="4 5" key="1">
    <citation type="submission" date="2024-03" db="EMBL/GenBank/DDBJ databases">
        <title>Genome-scale model development and genomic sequencing of the oleaginous clade Lipomyces.</title>
        <authorList>
            <consortium name="Lawrence Berkeley National Laboratory"/>
            <person name="Czajka J.J."/>
            <person name="Han Y."/>
            <person name="Kim J."/>
            <person name="Mondo S.J."/>
            <person name="Hofstad B.A."/>
            <person name="Robles A."/>
            <person name="Haridas S."/>
            <person name="Riley R."/>
            <person name="LaButti K."/>
            <person name="Pangilinan J."/>
            <person name="Andreopoulos W."/>
            <person name="Lipzen A."/>
            <person name="Yan J."/>
            <person name="Wang M."/>
            <person name="Ng V."/>
            <person name="Grigoriev I.V."/>
            <person name="Spatafora J.W."/>
            <person name="Magnuson J.K."/>
            <person name="Baker S.E."/>
            <person name="Pomraning K.R."/>
        </authorList>
    </citation>
    <scope>NUCLEOTIDE SEQUENCE [LARGE SCALE GENOMIC DNA]</scope>
    <source>
        <strain evidence="4 5">Phaff 52-87</strain>
    </source>
</reference>
<evidence type="ECO:0000256" key="1">
    <source>
        <dbReference type="SAM" id="MobiDB-lite"/>
    </source>
</evidence>
<dbReference type="InterPro" id="IPR052744">
    <property type="entry name" value="GPAT/DAPAT"/>
</dbReference>
<dbReference type="Proteomes" id="UP001498771">
    <property type="component" value="Unassembled WGS sequence"/>
</dbReference>
<dbReference type="GeneID" id="90040061"/>
<comment type="caution">
    <text evidence="4">The sequence shown here is derived from an EMBL/GenBank/DDBJ whole genome shotgun (WGS) entry which is preliminary data.</text>
</comment>
<dbReference type="EMBL" id="JBBJBU010000011">
    <property type="protein sequence ID" value="KAK7203681.1"/>
    <property type="molecule type" value="Genomic_DNA"/>
</dbReference>
<keyword evidence="5" id="KW-1185">Reference proteome</keyword>
<accession>A0ABR1F1G1</accession>
<keyword evidence="2" id="KW-0812">Transmembrane</keyword>
<feature type="transmembrane region" description="Helical" evidence="2">
    <location>
        <begin position="433"/>
        <end position="453"/>
    </location>
</feature>
<feature type="transmembrane region" description="Helical" evidence="2">
    <location>
        <begin position="516"/>
        <end position="536"/>
    </location>
</feature>
<organism evidence="4 5">
    <name type="scientific">Myxozyma melibiosi</name>
    <dbReference type="NCBI Taxonomy" id="54550"/>
    <lineage>
        <taxon>Eukaryota</taxon>
        <taxon>Fungi</taxon>
        <taxon>Dikarya</taxon>
        <taxon>Ascomycota</taxon>
        <taxon>Saccharomycotina</taxon>
        <taxon>Lipomycetes</taxon>
        <taxon>Lipomycetales</taxon>
        <taxon>Lipomycetaceae</taxon>
        <taxon>Myxozyma</taxon>
    </lineage>
</organism>
<dbReference type="InterPro" id="IPR002123">
    <property type="entry name" value="Plipid/glycerol_acylTrfase"/>
</dbReference>
<dbReference type="PANTHER" id="PTHR31605">
    <property type="entry name" value="GLYCEROL-3-PHOSPHATE O-ACYLTRANSFERASE 1"/>
    <property type="match status" value="1"/>
</dbReference>
<sequence length="625" mass="70302">MPSDPVEPESKPLLPDDEKPTKKPERVHSIDTILTFQAWIYDLIIWSWSVVFDLFFREIRPRGAYRIPRHGPIIFVAAPHANQFIDPIMLMRLIRNEAGRRVSFLIAAASMKRKFIGTIAKAINTIPVARAQDLAKPASGTVYIKDRSDTETLYGENTKFTTECVVGGLIMLSKNVGTAEISEIVSDSELKLKKPFKDKALDALRHDKLTYKSAPKIQQKEVYEQVFHYLNNGGCIGIFPEGGSHDRPDLLPLKAGVAIMALGAIDHNPDCNVKIVPCGMNYFHPHKFRSRAVVEFGPPLDVPADLVAKYHEGGEARRTAVSTMLGMVQSALLAVTVTSPDYDTMMVIQAARRLYKPLHKKFPISLTIEMNRRLIVGYTHYKNDPRIIHLREGVTRYNQNLRHLGILDHQVEYATMSTGVIAVKLIYRSLKLSILLLGALPGAILFAPVFIATKKISKAKAAQALKASTVKVQARDVIATWKILVALGLAPALYWVYALLATWITWKYNLVPQFRPIWLVTLFFLILFPMITYAALRIGEIGMDIFKSLKPLVTCLNPNKTTSLAKLRITREELSKEVTEMINSLGPELFPEFDSHRQNSQQLFPENTMLLPDENATDGRYDLAY</sequence>